<evidence type="ECO:0000256" key="1">
    <source>
        <dbReference type="SAM" id="MobiDB-lite"/>
    </source>
</evidence>
<accession>A0A378B7M4</accession>
<sequence>MQQVDGAKARLLGRFVRGVLEHHGNGTGENGQHLPGGGHRQSNGDTGGNALVAHNHQNGGDNAGQRRIWRLRCPHVHPAEGDQLQRTAEHNPGF</sequence>
<protein>
    <submittedName>
        <fullName evidence="2">Uncharacterized protein</fullName>
    </submittedName>
</protein>
<gene>
    <name evidence="2" type="ORF">NCTC10313_06787</name>
</gene>
<name>A0A378B7M4_KLEPO</name>
<dbReference type="Proteomes" id="UP000254487">
    <property type="component" value="Unassembled WGS sequence"/>
</dbReference>
<evidence type="ECO:0000313" key="2">
    <source>
        <dbReference type="EMBL" id="STV29884.1"/>
    </source>
</evidence>
<feature type="region of interest" description="Disordered" evidence="1">
    <location>
        <begin position="21"/>
        <end position="66"/>
    </location>
</feature>
<dbReference type="AlphaFoldDB" id="A0A378B7M4"/>
<dbReference type="EMBL" id="UGLW01000003">
    <property type="protein sequence ID" value="STV29884.1"/>
    <property type="molecule type" value="Genomic_DNA"/>
</dbReference>
<evidence type="ECO:0000313" key="3">
    <source>
        <dbReference type="Proteomes" id="UP000254487"/>
    </source>
</evidence>
<feature type="compositionally biased region" description="Gly residues" evidence="1">
    <location>
        <begin position="25"/>
        <end position="39"/>
    </location>
</feature>
<reference evidence="2 3" key="1">
    <citation type="submission" date="2018-06" db="EMBL/GenBank/DDBJ databases">
        <authorList>
            <consortium name="Pathogen Informatics"/>
            <person name="Doyle S."/>
        </authorList>
    </citation>
    <scope>NUCLEOTIDE SEQUENCE [LARGE SCALE GENOMIC DNA]</scope>
    <source>
        <strain evidence="2 3">NCTC10313</strain>
    </source>
</reference>
<proteinExistence type="predicted"/>
<organism evidence="2 3">
    <name type="scientific">Klebsiella pneumoniae subsp. ozaenae</name>
    <dbReference type="NCBI Taxonomy" id="574"/>
    <lineage>
        <taxon>Bacteria</taxon>
        <taxon>Pseudomonadati</taxon>
        <taxon>Pseudomonadota</taxon>
        <taxon>Gammaproteobacteria</taxon>
        <taxon>Enterobacterales</taxon>
        <taxon>Enterobacteriaceae</taxon>
        <taxon>Klebsiella/Raoultella group</taxon>
        <taxon>Klebsiella</taxon>
        <taxon>Klebsiella pneumoniae complex</taxon>
    </lineage>
</organism>